<dbReference type="Gene3D" id="2.40.70.10">
    <property type="entry name" value="Acid Proteases"/>
    <property type="match status" value="1"/>
</dbReference>
<feature type="non-terminal residue" evidence="1">
    <location>
        <position position="1"/>
    </location>
</feature>
<dbReference type="EMBL" id="LXQA010046872">
    <property type="protein sequence ID" value="MCI01706.1"/>
    <property type="molecule type" value="Genomic_DNA"/>
</dbReference>
<evidence type="ECO:0000313" key="2">
    <source>
        <dbReference type="Proteomes" id="UP000265520"/>
    </source>
</evidence>
<dbReference type="CDD" id="cd00303">
    <property type="entry name" value="retropepsin_like"/>
    <property type="match status" value="1"/>
</dbReference>
<dbReference type="Proteomes" id="UP000265520">
    <property type="component" value="Unassembled WGS sequence"/>
</dbReference>
<dbReference type="AlphaFoldDB" id="A0A392NRK9"/>
<keyword evidence="2" id="KW-1185">Reference proteome</keyword>
<dbReference type="InterPro" id="IPR021109">
    <property type="entry name" value="Peptidase_aspartic_dom_sf"/>
</dbReference>
<comment type="caution">
    <text evidence="1">The sequence shown here is derived from an EMBL/GenBank/DDBJ whole genome shotgun (WGS) entry which is preliminary data.</text>
</comment>
<sequence>RFTVPCCIGKAKERALCYLGYSISLMPMYFTKKWNVGKLTTTETMELILADQSVLNPSGIIKDVLVKIKDLVFPVDFVIVDIEEDADIPIILGRPFLATSRALIDMEKEELTLRMRDKERLIKIHKEEGDWCYEIDVRDKLEDRPLPQAEGWKMKVQLEELEKEMSQLTMEEEQLSPDLSRQMEMLDIKEENRALWVRRWGKNRKVATRSKFRVSKVQIKKPPTPNLKVRFKRIVDKEKQPEEVKWVNIPREVSEVKSKKKSWLKGYQPREWDICYAYYKEQQEERKPMLHNRGNASGSRH</sequence>
<reference evidence="1 2" key="1">
    <citation type="journal article" date="2018" name="Front. Plant Sci.">
        <title>Red Clover (Trifolium pratense) and Zigzag Clover (T. medium) - A Picture of Genomic Similarities and Differences.</title>
        <authorList>
            <person name="Dluhosova J."/>
            <person name="Istvanek J."/>
            <person name="Nedelnik J."/>
            <person name="Repkova J."/>
        </authorList>
    </citation>
    <scope>NUCLEOTIDE SEQUENCE [LARGE SCALE GENOMIC DNA]</scope>
    <source>
        <strain evidence="2">cv. 10/8</strain>
        <tissue evidence="1">Leaf</tissue>
    </source>
</reference>
<dbReference type="PANTHER" id="PTHR33067:SF9">
    <property type="entry name" value="RNA-DIRECTED DNA POLYMERASE"/>
    <property type="match status" value="1"/>
</dbReference>
<name>A0A392NRK9_9FABA</name>
<accession>A0A392NRK9</accession>
<gene>
    <name evidence="1" type="ORF">A2U01_0022733</name>
</gene>
<organism evidence="1 2">
    <name type="scientific">Trifolium medium</name>
    <dbReference type="NCBI Taxonomy" id="97028"/>
    <lineage>
        <taxon>Eukaryota</taxon>
        <taxon>Viridiplantae</taxon>
        <taxon>Streptophyta</taxon>
        <taxon>Embryophyta</taxon>
        <taxon>Tracheophyta</taxon>
        <taxon>Spermatophyta</taxon>
        <taxon>Magnoliopsida</taxon>
        <taxon>eudicotyledons</taxon>
        <taxon>Gunneridae</taxon>
        <taxon>Pentapetalae</taxon>
        <taxon>rosids</taxon>
        <taxon>fabids</taxon>
        <taxon>Fabales</taxon>
        <taxon>Fabaceae</taxon>
        <taxon>Papilionoideae</taxon>
        <taxon>50 kb inversion clade</taxon>
        <taxon>NPAAA clade</taxon>
        <taxon>Hologalegina</taxon>
        <taxon>IRL clade</taxon>
        <taxon>Trifolieae</taxon>
        <taxon>Trifolium</taxon>
    </lineage>
</organism>
<dbReference type="PANTHER" id="PTHR33067">
    <property type="entry name" value="RNA-DIRECTED DNA POLYMERASE-RELATED"/>
    <property type="match status" value="1"/>
</dbReference>
<evidence type="ECO:0000313" key="1">
    <source>
        <dbReference type="EMBL" id="MCI01706.1"/>
    </source>
</evidence>
<protein>
    <submittedName>
        <fullName evidence="1">Uncharacterized protein</fullName>
    </submittedName>
</protein>
<proteinExistence type="predicted"/>